<evidence type="ECO:0000313" key="3">
    <source>
        <dbReference type="Proteomes" id="UP001476798"/>
    </source>
</evidence>
<evidence type="ECO:0000313" key="2">
    <source>
        <dbReference type="EMBL" id="MEQ2175949.1"/>
    </source>
</evidence>
<comment type="caution">
    <text evidence="2">The sequence shown here is derived from an EMBL/GenBank/DDBJ whole genome shotgun (WGS) entry which is preliminary data.</text>
</comment>
<evidence type="ECO:0000256" key="1">
    <source>
        <dbReference type="SAM" id="MobiDB-lite"/>
    </source>
</evidence>
<sequence length="144" mass="15816">MKLKLNRTCCFISLILFAYLLLWAALNGHRVLLGRGSWLHSRLLIGCHGVGQVLPDLLPLSLLDVVPVVSPYLQHLHRNLSRRAGGGHGQADRRGGIVGTLLLLLRLLLLLLQSLLTHQALTHQNPAGAEKQRSRLPLRPSAGD</sequence>
<proteinExistence type="predicted"/>
<dbReference type="EMBL" id="JAHRIO010052385">
    <property type="protein sequence ID" value="MEQ2175949.1"/>
    <property type="molecule type" value="Genomic_DNA"/>
</dbReference>
<feature type="region of interest" description="Disordered" evidence="1">
    <location>
        <begin position="124"/>
        <end position="144"/>
    </location>
</feature>
<organism evidence="2 3">
    <name type="scientific">Goodea atripinnis</name>
    <dbReference type="NCBI Taxonomy" id="208336"/>
    <lineage>
        <taxon>Eukaryota</taxon>
        <taxon>Metazoa</taxon>
        <taxon>Chordata</taxon>
        <taxon>Craniata</taxon>
        <taxon>Vertebrata</taxon>
        <taxon>Euteleostomi</taxon>
        <taxon>Actinopterygii</taxon>
        <taxon>Neopterygii</taxon>
        <taxon>Teleostei</taxon>
        <taxon>Neoteleostei</taxon>
        <taxon>Acanthomorphata</taxon>
        <taxon>Ovalentaria</taxon>
        <taxon>Atherinomorphae</taxon>
        <taxon>Cyprinodontiformes</taxon>
        <taxon>Goodeidae</taxon>
        <taxon>Goodea</taxon>
    </lineage>
</organism>
<dbReference type="Proteomes" id="UP001476798">
    <property type="component" value="Unassembled WGS sequence"/>
</dbReference>
<keyword evidence="3" id="KW-1185">Reference proteome</keyword>
<name>A0ABV0NYS5_9TELE</name>
<protein>
    <submittedName>
        <fullName evidence="2">Uncharacterized protein</fullName>
    </submittedName>
</protein>
<reference evidence="2 3" key="1">
    <citation type="submission" date="2021-06" db="EMBL/GenBank/DDBJ databases">
        <authorList>
            <person name="Palmer J.M."/>
        </authorList>
    </citation>
    <scope>NUCLEOTIDE SEQUENCE [LARGE SCALE GENOMIC DNA]</scope>
    <source>
        <strain evidence="2 3">GA_2019</strain>
        <tissue evidence="2">Muscle</tissue>
    </source>
</reference>
<accession>A0ABV0NYS5</accession>
<gene>
    <name evidence="2" type="ORF">GOODEAATRI_022963</name>
</gene>